<dbReference type="PANTHER" id="PTHR30332:SF24">
    <property type="entry name" value="SECRETIN GSPD-RELATED"/>
    <property type="match status" value="1"/>
</dbReference>
<dbReference type="GO" id="GO:0016020">
    <property type="term" value="C:membrane"/>
    <property type="evidence" value="ECO:0007669"/>
    <property type="project" value="UniProtKB-SubCell"/>
</dbReference>
<feature type="compositionally biased region" description="Low complexity" evidence="4">
    <location>
        <begin position="121"/>
        <end position="130"/>
    </location>
</feature>
<evidence type="ECO:0000256" key="2">
    <source>
        <dbReference type="ARBA" id="ARBA00022729"/>
    </source>
</evidence>
<proteinExistence type="predicted"/>
<protein>
    <submittedName>
        <fullName evidence="5">Type IVB pilus formation outer membrane protein, R64 PilN</fullName>
    </submittedName>
</protein>
<keyword evidence="2" id="KW-0732">Signal</keyword>
<name>T0ZK12_9ZZZZ</name>
<sequence length="357" mass="37185">MARHVVYQTMVESRFMNAVQFVENNCGVAIDTQELSAGAEMPPLAYSGQCSGLLAAASQSMGYAVKYRMGSGGAARARIVREITRTFQLPILGEATKSSATVSAKNSTGGNGSSSGGATGGTQSMGSASSKSSVATSESYNANVWKGILSEARAVAMPAMLTADPSTATVTITGSRTDVDRFARWVRNISRRLQRQVQVNIHVYTVTLNNDSNYGLAPSVIWKYLKGLNSVSITAPSALELASGATPSTIQFSAGQGPFNGTQAAVNALSQVGSVRQVYSNSLLALNGHVVTVNDATNYGYLAESSGDSAIAGANTYGSQTLMPGNISAGAAIRVLPRVADDNRIVLSIVFRFIGTP</sequence>
<keyword evidence="3" id="KW-0472">Membrane</keyword>
<dbReference type="EMBL" id="AUZZ01006828">
    <property type="protein sequence ID" value="EQD44807.1"/>
    <property type="molecule type" value="Genomic_DNA"/>
</dbReference>
<dbReference type="PANTHER" id="PTHR30332">
    <property type="entry name" value="PROBABLE GENERAL SECRETION PATHWAY PROTEIN D"/>
    <property type="match status" value="1"/>
</dbReference>
<evidence type="ECO:0000256" key="3">
    <source>
        <dbReference type="ARBA" id="ARBA00023136"/>
    </source>
</evidence>
<feature type="non-terminal residue" evidence="5">
    <location>
        <position position="357"/>
    </location>
</feature>
<comment type="caution">
    <text evidence="5">The sequence shown here is derived from an EMBL/GenBank/DDBJ whole genome shotgun (WGS) entry which is preliminary data.</text>
</comment>
<dbReference type="AlphaFoldDB" id="T0ZK12"/>
<reference evidence="5" key="1">
    <citation type="submission" date="2013-08" db="EMBL/GenBank/DDBJ databases">
        <authorList>
            <person name="Mendez C."/>
            <person name="Richter M."/>
            <person name="Ferrer M."/>
            <person name="Sanchez J."/>
        </authorList>
    </citation>
    <scope>NUCLEOTIDE SEQUENCE</scope>
</reference>
<dbReference type="InterPro" id="IPR050810">
    <property type="entry name" value="Bact_Secretion_Sys_Channel"/>
</dbReference>
<evidence type="ECO:0000256" key="1">
    <source>
        <dbReference type="ARBA" id="ARBA00004370"/>
    </source>
</evidence>
<comment type="subcellular location">
    <subcellularLocation>
        <location evidence="1">Membrane</location>
    </subcellularLocation>
</comment>
<feature type="compositionally biased region" description="Gly residues" evidence="4">
    <location>
        <begin position="109"/>
        <end position="120"/>
    </location>
</feature>
<organism evidence="5">
    <name type="scientific">mine drainage metagenome</name>
    <dbReference type="NCBI Taxonomy" id="410659"/>
    <lineage>
        <taxon>unclassified sequences</taxon>
        <taxon>metagenomes</taxon>
        <taxon>ecological metagenomes</taxon>
    </lineage>
</organism>
<accession>T0ZK12</accession>
<gene>
    <name evidence="5" type="ORF">B2A_09459</name>
</gene>
<reference evidence="5" key="2">
    <citation type="journal article" date="2014" name="ISME J.">
        <title>Microbial stratification in low pH oxic and suboxic macroscopic growths along an acid mine drainage.</title>
        <authorList>
            <person name="Mendez-Garcia C."/>
            <person name="Mesa V."/>
            <person name="Sprenger R.R."/>
            <person name="Richter M."/>
            <person name="Diez M.S."/>
            <person name="Solano J."/>
            <person name="Bargiela R."/>
            <person name="Golyshina O.V."/>
            <person name="Manteca A."/>
            <person name="Ramos J.L."/>
            <person name="Gallego J.R."/>
            <person name="Llorente I."/>
            <person name="Martins Dos Santos V.A."/>
            <person name="Jensen O.N."/>
            <person name="Pelaez A.I."/>
            <person name="Sanchez J."/>
            <person name="Ferrer M."/>
        </authorList>
    </citation>
    <scope>NUCLEOTIDE SEQUENCE</scope>
</reference>
<evidence type="ECO:0000256" key="4">
    <source>
        <dbReference type="SAM" id="MobiDB-lite"/>
    </source>
</evidence>
<evidence type="ECO:0000313" key="5">
    <source>
        <dbReference type="EMBL" id="EQD44807.1"/>
    </source>
</evidence>
<feature type="region of interest" description="Disordered" evidence="4">
    <location>
        <begin position="100"/>
        <end position="130"/>
    </location>
</feature>